<comment type="caution">
    <text evidence="1">The sequence shown here is derived from an EMBL/GenBank/DDBJ whole genome shotgun (WGS) entry which is preliminary data.</text>
</comment>
<dbReference type="PANTHER" id="PTHR30083:SF1">
    <property type="entry name" value="TRANSCRIPTIONAL REGULATOR"/>
    <property type="match status" value="1"/>
</dbReference>
<sequence>MGPDMKTELEEKLKSIEKLLRGMSEDERLSTLNIIRSRLHDLSPFRDEPVDCVLWIKASKLKANEYNPNVMAPTEQRLLYTSLLTEGYTQPVVATKGLKSFTVVDGYHRMQQGKHKPVLRERLKGYLPVVVLHHNSDNSEGERRAATVRHNRARGQHAVAAMSELVRDLSRLGWSDERTAKELGMDKDEVLRLKQISGLAEMFGDESFSEAWTVE</sequence>
<dbReference type="InterPro" id="IPR036086">
    <property type="entry name" value="ParB/Sulfiredoxin_sf"/>
</dbReference>
<dbReference type="PANTHER" id="PTHR30083">
    <property type="entry name" value="TRANSCRIPTIONAL REGULATOR-RELATED"/>
    <property type="match status" value="1"/>
</dbReference>
<organism evidence="1">
    <name type="scientific">Salmonella enterica I</name>
    <dbReference type="NCBI Taxonomy" id="59201"/>
    <lineage>
        <taxon>Bacteria</taxon>
        <taxon>Pseudomonadati</taxon>
        <taxon>Pseudomonadota</taxon>
        <taxon>Gammaproteobacteria</taxon>
        <taxon>Enterobacterales</taxon>
        <taxon>Enterobacteriaceae</taxon>
        <taxon>Salmonella</taxon>
    </lineage>
</organism>
<dbReference type="CDD" id="cd16397">
    <property type="entry name" value="IbrB_like"/>
    <property type="match status" value="1"/>
</dbReference>
<dbReference type="EMBL" id="AAKVAS010000012">
    <property type="protein sequence ID" value="ECW0108003.1"/>
    <property type="molecule type" value="Genomic_DNA"/>
</dbReference>
<dbReference type="SUPFAM" id="SSF110849">
    <property type="entry name" value="ParB/Sulfiredoxin"/>
    <property type="match status" value="1"/>
</dbReference>
<accession>A0A612H7H5</accession>
<protein>
    <submittedName>
        <fullName evidence="1">ParB-like nuclease domain-containing protein</fullName>
    </submittedName>
</protein>
<reference evidence="1" key="1">
    <citation type="submission" date="2019-09" db="EMBL/GenBank/DDBJ databases">
        <authorList>
            <consortium name="GenomeTrakr network: Whole genome sequencing for foodborne pathogen traceback"/>
        </authorList>
    </citation>
    <scope>NUCLEOTIDE SEQUENCE</scope>
    <source>
        <strain evidence="1">AUSMDU00020873</strain>
    </source>
</reference>
<name>A0A612H7H5_SALET</name>
<dbReference type="AlphaFoldDB" id="A0A612H7H5"/>
<proteinExistence type="predicted"/>
<evidence type="ECO:0000313" key="1">
    <source>
        <dbReference type="EMBL" id="ECW0108003.1"/>
    </source>
</evidence>
<gene>
    <name evidence="1" type="ORF">F3Q63_12465</name>
</gene>
<dbReference type="GO" id="GO:0071453">
    <property type="term" value="P:cellular response to oxygen levels"/>
    <property type="evidence" value="ECO:0007669"/>
    <property type="project" value="TreeGrafter"/>
</dbReference>